<dbReference type="Proteomes" id="UP001196413">
    <property type="component" value="Unassembled WGS sequence"/>
</dbReference>
<reference evidence="1" key="1">
    <citation type="submission" date="2021-06" db="EMBL/GenBank/DDBJ databases">
        <title>Parelaphostrongylus tenuis whole genome reference sequence.</title>
        <authorList>
            <person name="Garwood T.J."/>
            <person name="Larsen P.A."/>
            <person name="Fountain-Jones N.M."/>
            <person name="Garbe J.R."/>
            <person name="Macchietto M.G."/>
            <person name="Kania S.A."/>
            <person name="Gerhold R.W."/>
            <person name="Richards J.E."/>
            <person name="Wolf T.M."/>
        </authorList>
    </citation>
    <scope>NUCLEOTIDE SEQUENCE</scope>
    <source>
        <strain evidence="1">MNPRO001-30</strain>
        <tissue evidence="1">Meninges</tissue>
    </source>
</reference>
<protein>
    <submittedName>
        <fullName evidence="1">Uncharacterized protein</fullName>
    </submittedName>
</protein>
<name>A0AAD5R131_PARTN</name>
<keyword evidence="2" id="KW-1185">Reference proteome</keyword>
<dbReference type="AlphaFoldDB" id="A0AAD5R131"/>
<organism evidence="1 2">
    <name type="scientific">Parelaphostrongylus tenuis</name>
    <name type="common">Meningeal worm</name>
    <dbReference type="NCBI Taxonomy" id="148309"/>
    <lineage>
        <taxon>Eukaryota</taxon>
        <taxon>Metazoa</taxon>
        <taxon>Ecdysozoa</taxon>
        <taxon>Nematoda</taxon>
        <taxon>Chromadorea</taxon>
        <taxon>Rhabditida</taxon>
        <taxon>Rhabditina</taxon>
        <taxon>Rhabditomorpha</taxon>
        <taxon>Strongyloidea</taxon>
        <taxon>Metastrongylidae</taxon>
        <taxon>Parelaphostrongylus</taxon>
    </lineage>
</organism>
<gene>
    <name evidence="1" type="ORF">KIN20_028152</name>
</gene>
<evidence type="ECO:0000313" key="2">
    <source>
        <dbReference type="Proteomes" id="UP001196413"/>
    </source>
</evidence>
<evidence type="ECO:0000313" key="1">
    <source>
        <dbReference type="EMBL" id="KAJ1367274.1"/>
    </source>
</evidence>
<comment type="caution">
    <text evidence="1">The sequence shown here is derived from an EMBL/GenBank/DDBJ whole genome shotgun (WGS) entry which is preliminary data.</text>
</comment>
<proteinExistence type="predicted"/>
<sequence length="219" mass="24848">MVCVTLKLGYPRDYEMDLTEVIWHQSTFLLYTGWTFGDGRSAFDLSVTVYPATMGSISADMKMKIAITLLVCMIHFNTIVSENDECWRTKIVKIRRDYKNGENPHVAWAEAMNDIKARFVEQDKIKVITTTDVALGYDDVYKTITLFTLVSKPVGNYTGYARTRFFDKRDVEVLQVSVTIAFDKDGQMDKTAFGFVNFTDINSCEEGGALNGVIFPSFQ</sequence>
<accession>A0AAD5R131</accession>
<dbReference type="EMBL" id="JAHQIW010005833">
    <property type="protein sequence ID" value="KAJ1367274.1"/>
    <property type="molecule type" value="Genomic_DNA"/>
</dbReference>